<organism evidence="2 3">
    <name type="scientific">Tumebacillus flagellatus</name>
    <dbReference type="NCBI Taxonomy" id="1157490"/>
    <lineage>
        <taxon>Bacteria</taxon>
        <taxon>Bacillati</taxon>
        <taxon>Bacillota</taxon>
        <taxon>Bacilli</taxon>
        <taxon>Bacillales</taxon>
        <taxon>Alicyclobacillaceae</taxon>
        <taxon>Tumebacillus</taxon>
    </lineage>
</organism>
<evidence type="ECO:0000313" key="2">
    <source>
        <dbReference type="EMBL" id="KEO81171.1"/>
    </source>
</evidence>
<keyword evidence="1" id="KW-1133">Transmembrane helix</keyword>
<accession>A0A074LG28</accession>
<dbReference type="EMBL" id="JMIR01000044">
    <property type="protein sequence ID" value="KEO81171.1"/>
    <property type="molecule type" value="Genomic_DNA"/>
</dbReference>
<reference evidence="2 3" key="1">
    <citation type="journal article" date="2013" name="Int. J. Syst. Evol. Microbiol.">
        <title>Tumebacillus flagellatus sp. nov., an alpha-amylase/pullulanase-producing bacterium isolated from cassava wastewater.</title>
        <authorList>
            <person name="Wang Q."/>
            <person name="Xie N."/>
            <person name="Qin Y."/>
            <person name="Shen N."/>
            <person name="Zhu J."/>
            <person name="Mi H."/>
            <person name="Huang R."/>
        </authorList>
    </citation>
    <scope>NUCLEOTIDE SEQUENCE [LARGE SCALE GENOMIC DNA]</scope>
    <source>
        <strain evidence="2 3">GST4</strain>
    </source>
</reference>
<dbReference type="OrthoDB" id="2377199at2"/>
<name>A0A074LG28_9BACL</name>
<evidence type="ECO:0000256" key="1">
    <source>
        <dbReference type="SAM" id="Phobius"/>
    </source>
</evidence>
<sequence length="103" mass="11573">MACMSCQLKKHIGRHVCLTCHDGTRHYGVLHSVTRDGVYLRRAPYGGASGRADELTVHHADGDQQVDGETVFWPLLFLPFVALAAFSPWYWGGYGYGGYGYYW</sequence>
<dbReference type="eggNOG" id="ENOG502ZEFE">
    <property type="taxonomic scope" value="Bacteria"/>
</dbReference>
<protein>
    <submittedName>
        <fullName evidence="2">Uncharacterized protein</fullName>
    </submittedName>
</protein>
<dbReference type="RefSeq" id="WP_038093953.1">
    <property type="nucleotide sequence ID" value="NZ_JMIR01000044.1"/>
</dbReference>
<comment type="caution">
    <text evidence="2">The sequence shown here is derived from an EMBL/GenBank/DDBJ whole genome shotgun (WGS) entry which is preliminary data.</text>
</comment>
<dbReference type="AlphaFoldDB" id="A0A074LG28"/>
<keyword evidence="1" id="KW-0812">Transmembrane</keyword>
<dbReference type="STRING" id="1157490.EL26_22200"/>
<dbReference type="Proteomes" id="UP000027931">
    <property type="component" value="Unassembled WGS sequence"/>
</dbReference>
<keyword evidence="3" id="KW-1185">Reference proteome</keyword>
<proteinExistence type="predicted"/>
<keyword evidence="1" id="KW-0472">Membrane</keyword>
<gene>
    <name evidence="2" type="ORF">EL26_22200</name>
</gene>
<feature type="transmembrane region" description="Helical" evidence="1">
    <location>
        <begin position="71"/>
        <end position="91"/>
    </location>
</feature>
<evidence type="ECO:0000313" key="3">
    <source>
        <dbReference type="Proteomes" id="UP000027931"/>
    </source>
</evidence>